<evidence type="ECO:0000313" key="5">
    <source>
        <dbReference type="RefSeq" id="XP_058984255.1"/>
    </source>
</evidence>
<dbReference type="InterPro" id="IPR043972">
    <property type="entry name" value="FUZ/MON1/HPS1_longin_1"/>
</dbReference>
<evidence type="ECO:0000259" key="1">
    <source>
        <dbReference type="Pfam" id="PF19036"/>
    </source>
</evidence>
<keyword evidence="3" id="KW-1185">Reference proteome</keyword>
<feature type="domain" description="FUZ/MON1/HPS1 second Longin" evidence="2">
    <location>
        <begin position="160"/>
        <end position="251"/>
    </location>
</feature>
<dbReference type="RefSeq" id="XP_058984255.1">
    <property type="nucleotide sequence ID" value="XM_059128272.1"/>
</dbReference>
<dbReference type="Proteomes" id="UP001652621">
    <property type="component" value="Unplaced"/>
</dbReference>
<gene>
    <name evidence="4 5" type="primary">LOC101894303</name>
</gene>
<evidence type="ECO:0000313" key="3">
    <source>
        <dbReference type="Proteomes" id="UP001652621"/>
    </source>
</evidence>
<dbReference type="RefSeq" id="XP_058984253.1">
    <property type="nucleotide sequence ID" value="XM_059128270.1"/>
</dbReference>
<protein>
    <submittedName>
        <fullName evidence="4 5">Protein fuzzy homolog isoform X1</fullName>
    </submittedName>
</protein>
<dbReference type="GeneID" id="101894303"/>
<dbReference type="PANTHER" id="PTHR13559">
    <property type="entry name" value="INTRACELLULAR TRAFFIC PROTEIN-RELATED"/>
    <property type="match status" value="1"/>
</dbReference>
<reference evidence="4 5" key="1">
    <citation type="submission" date="2025-05" db="UniProtKB">
        <authorList>
            <consortium name="RefSeq"/>
        </authorList>
    </citation>
    <scope>IDENTIFICATION</scope>
    <source>
        <strain evidence="4 5">Aabys</strain>
        <tissue evidence="4 5">Whole body</tissue>
    </source>
</reference>
<evidence type="ECO:0000259" key="2">
    <source>
        <dbReference type="Pfam" id="PF19037"/>
    </source>
</evidence>
<sequence length="400" mass="45768">MSIYVICLTTNGGLPILTRKKGDCENLPFSTMASLNGFHMFFKSLGIRLNRTYAENWKYIWKDFDNSITIIICSVGIEDYVLDLLPEMVYGAFSLFISRDEMTHPTFAERLKKESKHYLPILDAILEAGISQFLGFSSCLLSTDNTHIVQRLNNDFSSQCGSLFCCLLVGQRIAAGTEGWWDLNIVDRQLLLLLLQTSCSLQNDIAVYLPKKSPNMAYRFITIPVSINNILAVICGTEPPLKRLVDLADNVFRNEVTLMQKLEKFIPCGISECIELDSAVIAIIIVNTRSRKYVFSTNIHHRASNKRYIGDFSYKDQLKLLFCQTFSNLEFLEKKSYQNHRNNCVADQYWCSDSNKFYAEVDEDNNIFGSLFISSIPTHTMKYIGKNLFSKILSEKTFCW</sequence>
<feature type="domain" description="FUZ/MON1/HPS1 first Longin" evidence="1">
    <location>
        <begin position="4"/>
        <end position="125"/>
    </location>
</feature>
<evidence type="ECO:0000313" key="4">
    <source>
        <dbReference type="RefSeq" id="XP_058984253.1"/>
    </source>
</evidence>
<name>A0ABM3VEM5_MUSDO</name>
<dbReference type="Pfam" id="PF19037">
    <property type="entry name" value="Fuz_longin_2"/>
    <property type="match status" value="1"/>
</dbReference>
<dbReference type="Pfam" id="PF19036">
    <property type="entry name" value="Fuz_longin_1"/>
    <property type="match status" value="1"/>
</dbReference>
<dbReference type="InterPro" id="IPR026069">
    <property type="entry name" value="Fuzzy"/>
</dbReference>
<dbReference type="PANTHER" id="PTHR13559:SF1">
    <property type="entry name" value="PROTEIN FUZZY HOMOLOG"/>
    <property type="match status" value="1"/>
</dbReference>
<accession>A0ABM3VEM5</accession>
<proteinExistence type="predicted"/>
<dbReference type="InterPro" id="IPR043971">
    <property type="entry name" value="FUZ/MON1/HPS1_longin_2"/>
</dbReference>
<organism evidence="3 5">
    <name type="scientific">Musca domestica</name>
    <name type="common">House fly</name>
    <dbReference type="NCBI Taxonomy" id="7370"/>
    <lineage>
        <taxon>Eukaryota</taxon>
        <taxon>Metazoa</taxon>
        <taxon>Ecdysozoa</taxon>
        <taxon>Arthropoda</taxon>
        <taxon>Hexapoda</taxon>
        <taxon>Insecta</taxon>
        <taxon>Pterygota</taxon>
        <taxon>Neoptera</taxon>
        <taxon>Endopterygota</taxon>
        <taxon>Diptera</taxon>
        <taxon>Brachycera</taxon>
        <taxon>Muscomorpha</taxon>
        <taxon>Muscoidea</taxon>
        <taxon>Muscidae</taxon>
        <taxon>Musca</taxon>
    </lineage>
</organism>